<dbReference type="EMBL" id="LBXN01000001">
    <property type="protein sequence ID" value="KKR34463.1"/>
    <property type="molecule type" value="Genomic_DNA"/>
</dbReference>
<keyword evidence="1" id="KW-1133">Transmembrane helix</keyword>
<name>A0A0G0Q2V9_9BACT</name>
<evidence type="ECO:0000256" key="1">
    <source>
        <dbReference type="SAM" id="Phobius"/>
    </source>
</evidence>
<evidence type="ECO:0008006" key="4">
    <source>
        <dbReference type="Google" id="ProtNLM"/>
    </source>
</evidence>
<accession>A0A0G0Q2V9</accession>
<evidence type="ECO:0000313" key="2">
    <source>
        <dbReference type="EMBL" id="KKR34463.1"/>
    </source>
</evidence>
<evidence type="ECO:0000313" key="3">
    <source>
        <dbReference type="Proteomes" id="UP000034539"/>
    </source>
</evidence>
<dbReference type="AlphaFoldDB" id="A0A0G0Q2V9"/>
<organism evidence="2 3">
    <name type="scientific">Candidatus Gottesmanbacteria bacterium GW2011_GWC2_39_8</name>
    <dbReference type="NCBI Taxonomy" id="1618450"/>
    <lineage>
        <taxon>Bacteria</taxon>
        <taxon>Candidatus Gottesmaniibacteriota</taxon>
    </lineage>
</organism>
<reference evidence="2 3" key="1">
    <citation type="journal article" date="2015" name="Nature">
        <title>rRNA introns, odd ribosomes, and small enigmatic genomes across a large radiation of phyla.</title>
        <authorList>
            <person name="Brown C.T."/>
            <person name="Hug L.A."/>
            <person name="Thomas B.C."/>
            <person name="Sharon I."/>
            <person name="Castelle C.J."/>
            <person name="Singh A."/>
            <person name="Wilkins M.J."/>
            <person name="Williams K.H."/>
            <person name="Banfield J.F."/>
        </authorList>
    </citation>
    <scope>NUCLEOTIDE SEQUENCE [LARGE SCALE GENOMIC DNA]</scope>
</reference>
<sequence length="241" mass="26691">MIKFPSISKKIFLAPLIILILFTAILPSYYFYSKYEKNRKLLENPREAAREELGSLIEEVGKVVELPGGEEPTAATVSDKEKLKNQPFFARSENGDRVLIYTQAKKAILYRPSIHKVIDIAPLIIGPSENTPTPTIVTSENTPAPTKILKPVRVSIYNGTPAMGFSLGFEKKLKEKYGEKIEITERETAGKNTYSEILVVNLTGKDTTLAEDISQFLGAKIGALPEGEIRPEADILIILGK</sequence>
<protein>
    <recommendedName>
        <fullName evidence="4">LytR/CpsA/Psr regulator C-terminal domain-containing protein</fullName>
    </recommendedName>
</protein>
<dbReference type="Proteomes" id="UP000034539">
    <property type="component" value="Unassembled WGS sequence"/>
</dbReference>
<keyword evidence="1" id="KW-0812">Transmembrane</keyword>
<comment type="caution">
    <text evidence="2">The sequence shown here is derived from an EMBL/GenBank/DDBJ whole genome shotgun (WGS) entry which is preliminary data.</text>
</comment>
<proteinExistence type="predicted"/>
<gene>
    <name evidence="2" type="ORF">UT63_C0001G0030</name>
</gene>
<feature type="transmembrane region" description="Helical" evidence="1">
    <location>
        <begin position="12"/>
        <end position="32"/>
    </location>
</feature>
<keyword evidence="1" id="KW-0472">Membrane</keyword>